<keyword evidence="2" id="KW-0472">Membrane</keyword>
<sequence length="284" mass="30796">MPNLRPNPSLFLNLQLGLGLTAVGFDLLTQDEVRLIFKEGHSIEVMSYLLLLFAALAWLALGMAKSVRGQWHIPMILTLMALREMDFDKRFTTEGVLQLRLYSGGAPLWEKAIGLAVVLLIVICGLRLMFLNLPLWWRGLREGAVPSWLVGIGAVLLVVSKSLDGLGRKLAPLGIELEQWQGTLAGRLEEILELGMAILLVQAVVYFARSRQADPVASAIGQPEFVRPRPARASALAKVSGTRALSGNLADSTSSAAIQRASSASSPATGRPETYSQSTAARRK</sequence>
<feature type="transmembrane region" description="Helical" evidence="2">
    <location>
        <begin position="12"/>
        <end position="29"/>
    </location>
</feature>
<evidence type="ECO:0000313" key="3">
    <source>
        <dbReference type="EMBL" id="SFA56585.1"/>
    </source>
</evidence>
<evidence type="ECO:0000313" key="4">
    <source>
        <dbReference type="Proteomes" id="UP000182312"/>
    </source>
</evidence>
<name>A0A1I0TXW4_9RHOB</name>
<feature type="transmembrane region" description="Helical" evidence="2">
    <location>
        <begin position="41"/>
        <end position="61"/>
    </location>
</feature>
<dbReference type="EMBL" id="FOJO01000015">
    <property type="protein sequence ID" value="SFA56585.1"/>
    <property type="molecule type" value="Genomic_DNA"/>
</dbReference>
<keyword evidence="2" id="KW-0812">Transmembrane</keyword>
<evidence type="ECO:0000256" key="1">
    <source>
        <dbReference type="SAM" id="MobiDB-lite"/>
    </source>
</evidence>
<dbReference type="Proteomes" id="UP000182312">
    <property type="component" value="Unassembled WGS sequence"/>
</dbReference>
<feature type="compositionally biased region" description="Polar residues" evidence="1">
    <location>
        <begin position="274"/>
        <end position="284"/>
    </location>
</feature>
<proteinExistence type="predicted"/>
<reference evidence="3 4" key="1">
    <citation type="submission" date="2016-10" db="EMBL/GenBank/DDBJ databases">
        <authorList>
            <person name="de Groot N.N."/>
        </authorList>
    </citation>
    <scope>NUCLEOTIDE SEQUENCE [LARGE SCALE GENOMIC DNA]</scope>
    <source>
        <strain evidence="3 4">CGMCC 1.6117</strain>
    </source>
</reference>
<keyword evidence="2" id="KW-1133">Transmembrane helix</keyword>
<gene>
    <name evidence="3" type="ORF">SAMN04487972_11556</name>
</gene>
<feature type="region of interest" description="Disordered" evidence="1">
    <location>
        <begin position="246"/>
        <end position="284"/>
    </location>
</feature>
<feature type="compositionally biased region" description="Low complexity" evidence="1">
    <location>
        <begin position="252"/>
        <end position="268"/>
    </location>
</feature>
<organism evidence="3 4">
    <name type="scientific">Paracoccus halophilus</name>
    <dbReference type="NCBI Taxonomy" id="376733"/>
    <lineage>
        <taxon>Bacteria</taxon>
        <taxon>Pseudomonadati</taxon>
        <taxon>Pseudomonadota</taxon>
        <taxon>Alphaproteobacteria</taxon>
        <taxon>Rhodobacterales</taxon>
        <taxon>Paracoccaceae</taxon>
        <taxon>Paracoccus</taxon>
    </lineage>
</organism>
<dbReference type="AlphaFoldDB" id="A0A1I0TXW4"/>
<protein>
    <submittedName>
        <fullName evidence="3">Uncharacterized protein</fullName>
    </submittedName>
</protein>
<accession>A0A1I0TXW4</accession>
<evidence type="ECO:0000256" key="2">
    <source>
        <dbReference type="SAM" id="Phobius"/>
    </source>
</evidence>
<feature type="transmembrane region" description="Helical" evidence="2">
    <location>
        <begin position="112"/>
        <end position="133"/>
    </location>
</feature>